<evidence type="ECO:0000313" key="2">
    <source>
        <dbReference type="Proteomes" id="UP000217696"/>
    </source>
</evidence>
<dbReference type="Proteomes" id="UP000217696">
    <property type="component" value="Chromosome"/>
</dbReference>
<dbReference type="PIRSF" id="PIRSF021441">
    <property type="entry name" value="DUF1453"/>
    <property type="match status" value="1"/>
</dbReference>
<keyword evidence="2" id="KW-1185">Reference proteome</keyword>
<dbReference type="Pfam" id="PF07301">
    <property type="entry name" value="DUF1453"/>
    <property type="match status" value="1"/>
</dbReference>
<dbReference type="InterPro" id="IPR031306">
    <property type="entry name" value="CcdC"/>
</dbReference>
<dbReference type="PANTHER" id="PTHR39164:SF1">
    <property type="entry name" value="PROTEIN CCDC"/>
    <property type="match status" value="1"/>
</dbReference>
<sequence>MSVAVLSTIVVLFMAVMAFFIRMRAAKKPVSAKKIILPPFFMSTGFMMFLYPPTHVPVTYAVAAFVCGMILSYPLIATSRFEVVGDHIYMKRSKAFLVILLGLIAIRTTLKSYIGMYINPMETAGIFFILAFGMIVTWRIAMYFTYIRFQRDLKNDYDLTMNPSRQ</sequence>
<accession>A0A0U4WD14</accession>
<evidence type="ECO:0000313" key="1">
    <source>
        <dbReference type="EMBL" id="BAU26699.1"/>
    </source>
</evidence>
<dbReference type="AlphaFoldDB" id="A0A0U4WD14"/>
<reference evidence="1 2" key="1">
    <citation type="submission" date="2015-12" db="EMBL/GenBank/DDBJ databases">
        <title>Genome sequence of Aneurinibacillus soli.</title>
        <authorList>
            <person name="Lee J.S."/>
            <person name="Lee K.C."/>
            <person name="Kim K.K."/>
            <person name="Lee B.W."/>
        </authorList>
    </citation>
    <scope>NUCLEOTIDE SEQUENCE [LARGE SCALE GENOMIC DNA]</scope>
    <source>
        <strain evidence="1 2">CB4</strain>
    </source>
</reference>
<name>A0A0U4WD14_9BACL</name>
<proteinExistence type="predicted"/>
<dbReference type="RefSeq" id="WP_096463721.1">
    <property type="nucleotide sequence ID" value="NZ_AP017312.1"/>
</dbReference>
<dbReference type="PANTHER" id="PTHR39164">
    <property type="entry name" value="PROTEIN CCDC"/>
    <property type="match status" value="1"/>
</dbReference>
<dbReference type="InterPro" id="IPR058247">
    <property type="entry name" value="DUF1453"/>
</dbReference>
<gene>
    <name evidence="1" type="ORF">CB4_00842</name>
</gene>
<organism evidence="1 2">
    <name type="scientific">Aneurinibacillus soli</name>
    <dbReference type="NCBI Taxonomy" id="1500254"/>
    <lineage>
        <taxon>Bacteria</taxon>
        <taxon>Bacillati</taxon>
        <taxon>Bacillota</taxon>
        <taxon>Bacilli</taxon>
        <taxon>Bacillales</taxon>
        <taxon>Paenibacillaceae</taxon>
        <taxon>Aneurinibacillus group</taxon>
        <taxon>Aneurinibacillus</taxon>
    </lineage>
</organism>
<dbReference type="OrthoDB" id="120091at2"/>
<dbReference type="EMBL" id="AP017312">
    <property type="protein sequence ID" value="BAU26699.1"/>
    <property type="molecule type" value="Genomic_DNA"/>
</dbReference>
<protein>
    <submittedName>
        <fullName evidence="1">Uncharacterized protein</fullName>
    </submittedName>
</protein>
<dbReference type="KEGG" id="asoc:CB4_00842"/>